<keyword evidence="4 8" id="KW-1015">Disulfide bond</keyword>
<proteinExistence type="inferred from homology"/>
<evidence type="ECO:0000256" key="4">
    <source>
        <dbReference type="ARBA" id="ARBA00023157"/>
    </source>
</evidence>
<dbReference type="PANTHER" id="PTHR45663:SF11">
    <property type="entry name" value="GEO12009P1"/>
    <property type="match status" value="1"/>
</dbReference>
<feature type="site" description="Deprotonates C-terminal active site Cys" evidence="7">
    <location>
        <position position="18"/>
    </location>
</feature>
<keyword evidence="2" id="KW-0813">Transport</keyword>
<evidence type="ECO:0000256" key="7">
    <source>
        <dbReference type="PIRSR" id="PIRSR000077-1"/>
    </source>
</evidence>
<comment type="caution">
    <text evidence="10">The sequence shown here is derived from an EMBL/GenBank/DDBJ whole genome shotgun (WGS) entry which is preliminary data.</text>
</comment>
<dbReference type="InterPro" id="IPR005746">
    <property type="entry name" value="Thioredoxin"/>
</dbReference>
<feature type="active site" description="Nucleophile" evidence="7">
    <location>
        <position position="27"/>
    </location>
</feature>
<name>A0A921HZ99_9BACT</name>
<organism evidence="10 11">
    <name type="scientific">Mediterranea massiliensis</name>
    <dbReference type="NCBI Taxonomy" id="1841865"/>
    <lineage>
        <taxon>Bacteria</taxon>
        <taxon>Pseudomonadati</taxon>
        <taxon>Bacteroidota</taxon>
        <taxon>Bacteroidia</taxon>
        <taxon>Bacteroidales</taxon>
        <taxon>Bacteroidaceae</taxon>
        <taxon>Mediterranea</taxon>
    </lineage>
</organism>
<dbReference type="FunFam" id="3.40.30.10:FF:000001">
    <property type="entry name" value="Thioredoxin"/>
    <property type="match status" value="1"/>
</dbReference>
<accession>A0A921HZ99</accession>
<feature type="active site" description="Nucleophile" evidence="7">
    <location>
        <position position="24"/>
    </location>
</feature>
<dbReference type="Pfam" id="PF00085">
    <property type="entry name" value="Thioredoxin"/>
    <property type="match status" value="1"/>
</dbReference>
<dbReference type="Gene3D" id="3.40.30.10">
    <property type="entry name" value="Glutaredoxin"/>
    <property type="match status" value="1"/>
</dbReference>
<dbReference type="Proteomes" id="UP000717835">
    <property type="component" value="Unassembled WGS sequence"/>
</dbReference>
<dbReference type="RefSeq" id="WP_276828979.1">
    <property type="nucleotide sequence ID" value="NZ_DYVX01000094.1"/>
</dbReference>
<feature type="site" description="Contributes to redox potential value" evidence="7">
    <location>
        <position position="26"/>
    </location>
</feature>
<feature type="disulfide bond" description="Redox-active" evidence="8">
    <location>
        <begin position="24"/>
        <end position="27"/>
    </location>
</feature>
<reference evidence="10" key="2">
    <citation type="submission" date="2021-09" db="EMBL/GenBank/DDBJ databases">
        <authorList>
            <person name="Gilroy R."/>
        </authorList>
    </citation>
    <scope>NUCLEOTIDE SEQUENCE</scope>
    <source>
        <strain evidence="10">CHK55-1828</strain>
    </source>
</reference>
<dbReference type="PROSITE" id="PS00194">
    <property type="entry name" value="THIOREDOXIN_1"/>
    <property type="match status" value="1"/>
</dbReference>
<evidence type="ECO:0000313" key="10">
    <source>
        <dbReference type="EMBL" id="HJF93017.1"/>
    </source>
</evidence>
<keyword evidence="3" id="KW-0249">Electron transport</keyword>
<comment type="similarity">
    <text evidence="1">Belongs to the thioredoxin family.</text>
</comment>
<dbReference type="PIRSF" id="PIRSF000077">
    <property type="entry name" value="Thioredoxin"/>
    <property type="match status" value="1"/>
</dbReference>
<dbReference type="SUPFAM" id="SSF52833">
    <property type="entry name" value="Thioredoxin-like"/>
    <property type="match status" value="1"/>
</dbReference>
<gene>
    <name evidence="10" type="primary">trxA</name>
    <name evidence="10" type="ORF">K8W02_11655</name>
</gene>
<evidence type="ECO:0000256" key="5">
    <source>
        <dbReference type="ARBA" id="ARBA00023284"/>
    </source>
</evidence>
<dbReference type="GO" id="GO:0005829">
    <property type="term" value="C:cytosol"/>
    <property type="evidence" value="ECO:0007669"/>
    <property type="project" value="TreeGrafter"/>
</dbReference>
<evidence type="ECO:0000256" key="6">
    <source>
        <dbReference type="NCBIfam" id="TIGR01068"/>
    </source>
</evidence>
<dbReference type="PROSITE" id="PS51352">
    <property type="entry name" value="THIOREDOXIN_2"/>
    <property type="match status" value="1"/>
</dbReference>
<sequence>MERFEELINNAAGPVLVDFYATWCGPCKMMHPILENVKARVGDKARIVKIDVDEQQALAMKYQIQAVPTLMLFKGGKQVWRQSGVVQSNELVELIEKQV</sequence>
<dbReference type="CDD" id="cd02947">
    <property type="entry name" value="TRX_family"/>
    <property type="match status" value="1"/>
</dbReference>
<evidence type="ECO:0000256" key="2">
    <source>
        <dbReference type="ARBA" id="ARBA00022448"/>
    </source>
</evidence>
<dbReference type="PANTHER" id="PTHR45663">
    <property type="entry name" value="GEO12009P1"/>
    <property type="match status" value="1"/>
</dbReference>
<evidence type="ECO:0000313" key="11">
    <source>
        <dbReference type="Proteomes" id="UP000717835"/>
    </source>
</evidence>
<dbReference type="GO" id="GO:0015035">
    <property type="term" value="F:protein-disulfide reductase activity"/>
    <property type="evidence" value="ECO:0007669"/>
    <property type="project" value="UniProtKB-UniRule"/>
</dbReference>
<dbReference type="InterPro" id="IPR017937">
    <property type="entry name" value="Thioredoxin_CS"/>
</dbReference>
<reference evidence="10" key="1">
    <citation type="journal article" date="2021" name="PeerJ">
        <title>Extensive microbial diversity within the chicken gut microbiome revealed by metagenomics and culture.</title>
        <authorList>
            <person name="Gilroy R."/>
            <person name="Ravi A."/>
            <person name="Getino M."/>
            <person name="Pursley I."/>
            <person name="Horton D.L."/>
            <person name="Alikhan N.F."/>
            <person name="Baker D."/>
            <person name="Gharbi K."/>
            <person name="Hall N."/>
            <person name="Watson M."/>
            <person name="Adriaenssens E.M."/>
            <person name="Foster-Nyarko E."/>
            <person name="Jarju S."/>
            <person name="Secka A."/>
            <person name="Antonio M."/>
            <person name="Oren A."/>
            <person name="Chaudhuri R.R."/>
            <person name="La Ragione R."/>
            <person name="Hildebrand F."/>
            <person name="Pallen M.J."/>
        </authorList>
    </citation>
    <scope>NUCLEOTIDE SEQUENCE</scope>
    <source>
        <strain evidence="10">CHK55-1828</strain>
    </source>
</reference>
<dbReference type="GO" id="GO:0045454">
    <property type="term" value="P:cell redox homeostasis"/>
    <property type="evidence" value="ECO:0007669"/>
    <property type="project" value="TreeGrafter"/>
</dbReference>
<feature type="domain" description="Thioredoxin" evidence="9">
    <location>
        <begin position="1"/>
        <end position="99"/>
    </location>
</feature>
<dbReference type="AlphaFoldDB" id="A0A921HZ99"/>
<dbReference type="NCBIfam" id="TIGR01068">
    <property type="entry name" value="thioredoxin"/>
    <property type="match status" value="1"/>
</dbReference>
<evidence type="ECO:0000259" key="9">
    <source>
        <dbReference type="PROSITE" id="PS51352"/>
    </source>
</evidence>
<evidence type="ECO:0000256" key="8">
    <source>
        <dbReference type="PIRSR" id="PIRSR000077-4"/>
    </source>
</evidence>
<evidence type="ECO:0000256" key="3">
    <source>
        <dbReference type="ARBA" id="ARBA00022982"/>
    </source>
</evidence>
<keyword evidence="5 8" id="KW-0676">Redox-active center</keyword>
<dbReference type="InterPro" id="IPR013766">
    <property type="entry name" value="Thioredoxin_domain"/>
</dbReference>
<dbReference type="EMBL" id="DYVX01000094">
    <property type="protein sequence ID" value="HJF93017.1"/>
    <property type="molecule type" value="Genomic_DNA"/>
</dbReference>
<dbReference type="InterPro" id="IPR036249">
    <property type="entry name" value="Thioredoxin-like_sf"/>
</dbReference>
<dbReference type="PRINTS" id="PR00421">
    <property type="entry name" value="THIOREDOXIN"/>
</dbReference>
<evidence type="ECO:0000256" key="1">
    <source>
        <dbReference type="ARBA" id="ARBA00008987"/>
    </source>
</evidence>
<feature type="site" description="Contributes to redox potential value" evidence="7">
    <location>
        <position position="25"/>
    </location>
</feature>
<protein>
    <recommendedName>
        <fullName evidence="6">Thioredoxin</fullName>
    </recommendedName>
</protein>